<organism evidence="4 5">
    <name type="scientific">Coregonus suidteri</name>
    <dbReference type="NCBI Taxonomy" id="861788"/>
    <lineage>
        <taxon>Eukaryota</taxon>
        <taxon>Metazoa</taxon>
        <taxon>Chordata</taxon>
        <taxon>Craniata</taxon>
        <taxon>Vertebrata</taxon>
        <taxon>Euteleostomi</taxon>
        <taxon>Actinopterygii</taxon>
        <taxon>Neopterygii</taxon>
        <taxon>Teleostei</taxon>
        <taxon>Protacanthopterygii</taxon>
        <taxon>Salmoniformes</taxon>
        <taxon>Salmonidae</taxon>
        <taxon>Coregoninae</taxon>
        <taxon>Coregonus</taxon>
    </lineage>
</organism>
<dbReference type="InterPro" id="IPR027417">
    <property type="entry name" value="P-loop_NTPase"/>
</dbReference>
<keyword evidence="2" id="KW-0547">Nucleotide-binding</keyword>
<evidence type="ECO:0000313" key="4">
    <source>
        <dbReference type="EMBL" id="KAK6314536.1"/>
    </source>
</evidence>
<dbReference type="GO" id="GO:0005525">
    <property type="term" value="F:GTP binding"/>
    <property type="evidence" value="ECO:0007669"/>
    <property type="project" value="InterPro"/>
</dbReference>
<dbReference type="Gene3D" id="3.40.50.300">
    <property type="entry name" value="P-loop containing nucleotide triphosphate hydrolases"/>
    <property type="match status" value="1"/>
</dbReference>
<proteinExistence type="inferred from homology"/>
<dbReference type="AlphaFoldDB" id="A0AAN8M916"/>
<sequence>MDMLNSDKHVIECKKRCGDVCCVYLLVIQIDRFTEEKRGILEQLDEALGEIREKTIVLFTSGEQLTNNTFDEFIKEADSHLK</sequence>
<dbReference type="EMBL" id="JAGTTL010000012">
    <property type="protein sequence ID" value="KAK6314536.1"/>
    <property type="molecule type" value="Genomic_DNA"/>
</dbReference>
<feature type="domain" description="AIG1-type G" evidence="3">
    <location>
        <begin position="7"/>
        <end position="79"/>
    </location>
</feature>
<reference evidence="4 5" key="1">
    <citation type="submission" date="2021-04" db="EMBL/GenBank/DDBJ databases">
        <authorList>
            <person name="De Guttry C."/>
            <person name="Zahm M."/>
            <person name="Klopp C."/>
            <person name="Cabau C."/>
            <person name="Louis A."/>
            <person name="Berthelot C."/>
            <person name="Parey E."/>
            <person name="Roest Crollius H."/>
            <person name="Montfort J."/>
            <person name="Robinson-Rechavi M."/>
            <person name="Bucao C."/>
            <person name="Bouchez O."/>
            <person name="Gislard M."/>
            <person name="Lluch J."/>
            <person name="Milhes M."/>
            <person name="Lampietro C."/>
            <person name="Lopez Roques C."/>
            <person name="Donnadieu C."/>
            <person name="Braasch I."/>
            <person name="Desvignes T."/>
            <person name="Postlethwait J."/>
            <person name="Bobe J."/>
            <person name="Wedekind C."/>
            <person name="Guiguen Y."/>
        </authorList>
    </citation>
    <scope>NUCLEOTIDE SEQUENCE [LARGE SCALE GENOMIC DNA]</scope>
    <source>
        <strain evidence="4">Cs_M1</strain>
        <tissue evidence="4">Blood</tissue>
    </source>
</reference>
<dbReference type="Pfam" id="PF04548">
    <property type="entry name" value="AIG1"/>
    <property type="match status" value="1"/>
</dbReference>
<gene>
    <name evidence="4" type="ORF">J4Q44_G00140650</name>
</gene>
<evidence type="ECO:0000259" key="3">
    <source>
        <dbReference type="Pfam" id="PF04548"/>
    </source>
</evidence>
<evidence type="ECO:0000256" key="2">
    <source>
        <dbReference type="ARBA" id="ARBA00022741"/>
    </source>
</evidence>
<dbReference type="Proteomes" id="UP001356427">
    <property type="component" value="Unassembled WGS sequence"/>
</dbReference>
<comment type="caution">
    <text evidence="4">The sequence shown here is derived from an EMBL/GenBank/DDBJ whole genome shotgun (WGS) entry which is preliminary data.</text>
</comment>
<keyword evidence="5" id="KW-1185">Reference proteome</keyword>
<evidence type="ECO:0000313" key="5">
    <source>
        <dbReference type="Proteomes" id="UP001356427"/>
    </source>
</evidence>
<accession>A0AAN8M916</accession>
<comment type="similarity">
    <text evidence="1">Belongs to the TRAFAC class TrmE-Era-EngA-EngB-Septin-like GTPase superfamily. AIG1/Toc34/Toc159-like paraseptin GTPase family. IAN subfamily.</text>
</comment>
<dbReference type="InterPro" id="IPR006703">
    <property type="entry name" value="G_AIG1"/>
</dbReference>
<name>A0AAN8M916_9TELE</name>
<protein>
    <recommendedName>
        <fullName evidence="3">AIG1-type G domain-containing protein</fullName>
    </recommendedName>
</protein>
<evidence type="ECO:0000256" key="1">
    <source>
        <dbReference type="ARBA" id="ARBA00008535"/>
    </source>
</evidence>